<dbReference type="Pfam" id="PF05056">
    <property type="entry name" value="DUF674"/>
    <property type="match status" value="2"/>
</dbReference>
<dbReference type="EMBL" id="PNBA02000007">
    <property type="protein sequence ID" value="KAG6419567.1"/>
    <property type="molecule type" value="Genomic_DNA"/>
</dbReference>
<proteinExistence type="predicted"/>
<name>A0A8X8ZV26_SALSN</name>
<reference evidence="2" key="2">
    <citation type="submission" date="2020-08" db="EMBL/GenBank/DDBJ databases">
        <title>Plant Genome Project.</title>
        <authorList>
            <person name="Zhang R.-G."/>
        </authorList>
    </citation>
    <scope>NUCLEOTIDE SEQUENCE</scope>
    <source>
        <strain evidence="2">Huo1</strain>
        <tissue evidence="2">Leaf</tissue>
    </source>
</reference>
<dbReference type="PANTHER" id="PTHR33103">
    <property type="entry name" value="OS01G0153900 PROTEIN"/>
    <property type="match status" value="1"/>
</dbReference>
<dbReference type="PANTHER" id="PTHR33103:SF27">
    <property type="entry name" value="OS04G0594700 PROTEIN"/>
    <property type="match status" value="1"/>
</dbReference>
<evidence type="ECO:0000313" key="3">
    <source>
        <dbReference type="Proteomes" id="UP000298416"/>
    </source>
</evidence>
<evidence type="ECO:0000313" key="2">
    <source>
        <dbReference type="EMBL" id="KAG6419567.1"/>
    </source>
</evidence>
<feature type="region of interest" description="Disordered" evidence="1">
    <location>
        <begin position="276"/>
        <end position="297"/>
    </location>
</feature>
<dbReference type="AlphaFoldDB" id="A0A8X8ZV26"/>
<organism evidence="2">
    <name type="scientific">Salvia splendens</name>
    <name type="common">Scarlet sage</name>
    <dbReference type="NCBI Taxonomy" id="180675"/>
    <lineage>
        <taxon>Eukaryota</taxon>
        <taxon>Viridiplantae</taxon>
        <taxon>Streptophyta</taxon>
        <taxon>Embryophyta</taxon>
        <taxon>Tracheophyta</taxon>
        <taxon>Spermatophyta</taxon>
        <taxon>Magnoliopsida</taxon>
        <taxon>eudicotyledons</taxon>
        <taxon>Gunneridae</taxon>
        <taxon>Pentapetalae</taxon>
        <taxon>asterids</taxon>
        <taxon>lamiids</taxon>
        <taxon>Lamiales</taxon>
        <taxon>Lamiaceae</taxon>
        <taxon>Nepetoideae</taxon>
        <taxon>Mentheae</taxon>
        <taxon>Salviinae</taxon>
        <taxon>Salvia</taxon>
        <taxon>Salvia subgen. Calosphace</taxon>
        <taxon>core Calosphace</taxon>
    </lineage>
</organism>
<accession>A0A8X8ZV26</accession>
<dbReference type="Proteomes" id="UP000298416">
    <property type="component" value="Unassembled WGS sequence"/>
</dbReference>
<reference evidence="2" key="1">
    <citation type="submission" date="2018-01" db="EMBL/GenBank/DDBJ databases">
        <authorList>
            <person name="Mao J.F."/>
        </authorList>
    </citation>
    <scope>NUCLEOTIDE SEQUENCE</scope>
    <source>
        <strain evidence="2">Huo1</strain>
        <tissue evidence="2">Leaf</tissue>
    </source>
</reference>
<keyword evidence="3" id="KW-1185">Reference proteome</keyword>
<dbReference type="InterPro" id="IPR007750">
    <property type="entry name" value="DUF674"/>
</dbReference>
<gene>
    <name evidence="2" type="ORF">SASPL_121789</name>
</gene>
<evidence type="ECO:0000256" key="1">
    <source>
        <dbReference type="SAM" id="MobiDB-lite"/>
    </source>
</evidence>
<protein>
    <submittedName>
        <fullName evidence="2">Uncharacterized protein</fullName>
    </submittedName>
</protein>
<sequence>MSLSLKVMINQEKTKVLFAEANSDFINVLLSFLTIPLGKLVTVLQKHNESAAIGSLTTLYKGLSELDSAHFSTLGAKEMLLNPRSSFRAECRKLGLMLLASGCCNTSSVKTETQGAEMKSLSLGFHEILELLKLSLTSATPLTDMILQKNTVENIQSGIRFNHIHQADAATESNKIVLRAFLHKSTNKFLFAEASDELVELLLSFLTLPLGGVVFLLGSNAPFKCINNLYRSVYGIDDMYFSTSETKNRLINPKLPHGYLFKNQQLLPLSEEDLIKPKTTSADGGIKPNLKEPKTER</sequence>
<comment type="caution">
    <text evidence="2">The sequence shown here is derived from an EMBL/GenBank/DDBJ whole genome shotgun (WGS) entry which is preliminary data.</text>
</comment>